<evidence type="ECO:0000313" key="10">
    <source>
        <dbReference type="Proteomes" id="UP000186002"/>
    </source>
</evidence>
<keyword evidence="5 7" id="KW-1133">Transmembrane helix</keyword>
<keyword evidence="10" id="KW-1185">Reference proteome</keyword>
<dbReference type="Gene3D" id="1.10.3720.10">
    <property type="entry name" value="MetI-like"/>
    <property type="match status" value="1"/>
</dbReference>
<keyword evidence="6 7" id="KW-0472">Membrane</keyword>
<dbReference type="AlphaFoldDB" id="A0A1M7NKK2"/>
<feature type="transmembrane region" description="Helical" evidence="7">
    <location>
        <begin position="74"/>
        <end position="103"/>
    </location>
</feature>
<comment type="subcellular location">
    <subcellularLocation>
        <location evidence="1 7">Cell membrane</location>
        <topology evidence="1 7">Multi-pass membrane protein</topology>
    </subcellularLocation>
</comment>
<accession>A0A1M7NKK2</accession>
<proteinExistence type="inferred from homology"/>
<dbReference type="EMBL" id="FRBW01000005">
    <property type="protein sequence ID" value="SHN04260.1"/>
    <property type="molecule type" value="Genomic_DNA"/>
</dbReference>
<protein>
    <submittedName>
        <fullName evidence="9">General L-amino acid transport system permease protein</fullName>
    </submittedName>
</protein>
<dbReference type="Proteomes" id="UP000186002">
    <property type="component" value="Unassembled WGS sequence"/>
</dbReference>
<evidence type="ECO:0000256" key="1">
    <source>
        <dbReference type="ARBA" id="ARBA00004651"/>
    </source>
</evidence>
<feature type="transmembrane region" description="Helical" evidence="7">
    <location>
        <begin position="352"/>
        <end position="374"/>
    </location>
</feature>
<reference evidence="9 10" key="1">
    <citation type="submission" date="2016-11" db="EMBL/GenBank/DDBJ databases">
        <authorList>
            <person name="Jaros S."/>
            <person name="Januszkiewicz K."/>
            <person name="Wedrychowicz H."/>
        </authorList>
    </citation>
    <scope>NUCLEOTIDE SEQUENCE [LARGE SCALE GENOMIC DNA]</scope>
    <source>
        <strain evidence="9 10">DSM 22153</strain>
    </source>
</reference>
<dbReference type="InterPro" id="IPR035906">
    <property type="entry name" value="MetI-like_sf"/>
</dbReference>
<evidence type="ECO:0000256" key="7">
    <source>
        <dbReference type="RuleBase" id="RU363032"/>
    </source>
</evidence>
<feature type="transmembrane region" description="Helical" evidence="7">
    <location>
        <begin position="124"/>
        <end position="142"/>
    </location>
</feature>
<dbReference type="GO" id="GO:0006865">
    <property type="term" value="P:amino acid transport"/>
    <property type="evidence" value="ECO:0007669"/>
    <property type="project" value="UniProtKB-KW"/>
</dbReference>
<dbReference type="Pfam" id="PF00528">
    <property type="entry name" value="BPD_transp_1"/>
    <property type="match status" value="1"/>
</dbReference>
<feature type="transmembrane region" description="Helical" evidence="7">
    <location>
        <begin position="248"/>
        <end position="265"/>
    </location>
</feature>
<feature type="domain" description="ABC transmembrane type-1" evidence="8">
    <location>
        <begin position="79"/>
        <end position="371"/>
    </location>
</feature>
<keyword evidence="3 7" id="KW-0812">Transmembrane</keyword>
<dbReference type="GO" id="GO:0005886">
    <property type="term" value="C:plasma membrane"/>
    <property type="evidence" value="ECO:0007669"/>
    <property type="project" value="UniProtKB-SubCell"/>
</dbReference>
<evidence type="ECO:0000256" key="4">
    <source>
        <dbReference type="ARBA" id="ARBA00022970"/>
    </source>
</evidence>
<evidence type="ECO:0000259" key="8">
    <source>
        <dbReference type="PROSITE" id="PS50928"/>
    </source>
</evidence>
<evidence type="ECO:0000256" key="5">
    <source>
        <dbReference type="ARBA" id="ARBA00022989"/>
    </source>
</evidence>
<dbReference type="GO" id="GO:0055085">
    <property type="term" value="P:transmembrane transport"/>
    <property type="evidence" value="ECO:0007669"/>
    <property type="project" value="InterPro"/>
</dbReference>
<gene>
    <name evidence="9" type="ORF">SAMN05444272_3813</name>
</gene>
<keyword evidence="7" id="KW-0813">Transport</keyword>
<dbReference type="PROSITE" id="PS50928">
    <property type="entry name" value="ABC_TM1"/>
    <property type="match status" value="1"/>
</dbReference>
<sequence length="383" mass="41514">MSVMPRRITKAAVFWQAGFILLLVFALVLAVRNIDANLARAGISVSFDFLSSHAGFDINESLIPVSSESSYGEVLFAGAINTVVLSLICILGATFIGVVMGVLRTSNHYLGVRVALVYIEVMRNLPKLLILLALFLAAINTLPPVRQSWALHDMVFLSNRALYFPALEAGSGMRLLIVFACLWPVSLFVLGRVARRIQDTSGAVYPVFWPVTGFFAAVVAASVLFGWVDYPISYPVLQGFDFQGGHRISIQFLVLAAALSIYHGGQVAELVRGAIEAVPKGQFEASRATGLSFLQMMRLVVLPQAVRIVVPPMGNQYLNITKNTSIALAVGYSDLVSVMTTSINQTFRPIELMTLSMGVYLAICLAVSFAVNAYNARVSLRGG</sequence>
<keyword evidence="4" id="KW-0029">Amino-acid transport</keyword>
<dbReference type="PANTHER" id="PTHR30614">
    <property type="entry name" value="MEMBRANE COMPONENT OF AMINO ACID ABC TRANSPORTER"/>
    <property type="match status" value="1"/>
</dbReference>
<feature type="transmembrane region" description="Helical" evidence="7">
    <location>
        <begin position="162"/>
        <end position="191"/>
    </location>
</feature>
<evidence type="ECO:0000256" key="6">
    <source>
        <dbReference type="ARBA" id="ARBA00023136"/>
    </source>
</evidence>
<evidence type="ECO:0000313" key="9">
    <source>
        <dbReference type="EMBL" id="SHN04260.1"/>
    </source>
</evidence>
<name>A0A1M7NKK2_9HYPH</name>
<organism evidence="9 10">
    <name type="scientific">Roseibium suaedae</name>
    <dbReference type="NCBI Taxonomy" id="735517"/>
    <lineage>
        <taxon>Bacteria</taxon>
        <taxon>Pseudomonadati</taxon>
        <taxon>Pseudomonadota</taxon>
        <taxon>Alphaproteobacteria</taxon>
        <taxon>Hyphomicrobiales</taxon>
        <taxon>Stappiaceae</taxon>
        <taxon>Roseibium</taxon>
    </lineage>
</organism>
<dbReference type="PANTHER" id="PTHR30614:SF37">
    <property type="entry name" value="AMINO-ACID ABC TRANSPORTER PERMEASE PROTEIN YHDX-RELATED"/>
    <property type="match status" value="1"/>
</dbReference>
<dbReference type="InterPro" id="IPR043429">
    <property type="entry name" value="ArtM/GltK/GlnP/TcyL/YhdX-like"/>
</dbReference>
<dbReference type="STRING" id="735517.SAMN05444272_3813"/>
<dbReference type="CDD" id="cd06261">
    <property type="entry name" value="TM_PBP2"/>
    <property type="match status" value="1"/>
</dbReference>
<feature type="transmembrane region" description="Helical" evidence="7">
    <location>
        <begin position="203"/>
        <end position="228"/>
    </location>
</feature>
<dbReference type="SUPFAM" id="SSF161098">
    <property type="entry name" value="MetI-like"/>
    <property type="match status" value="1"/>
</dbReference>
<evidence type="ECO:0000256" key="3">
    <source>
        <dbReference type="ARBA" id="ARBA00022692"/>
    </source>
</evidence>
<dbReference type="RefSeq" id="WP_084082132.1">
    <property type="nucleotide sequence ID" value="NZ_FRBW01000005.1"/>
</dbReference>
<comment type="similarity">
    <text evidence="2">Belongs to the binding-protein-dependent transport system permease family. HisMQ subfamily.</text>
</comment>
<evidence type="ECO:0000256" key="2">
    <source>
        <dbReference type="ARBA" id="ARBA00010072"/>
    </source>
</evidence>
<dbReference type="InterPro" id="IPR000515">
    <property type="entry name" value="MetI-like"/>
</dbReference>